<reference evidence="2" key="1">
    <citation type="submission" date="2023-10" db="EMBL/GenBank/DDBJ databases">
        <title>Genome assembly of Pristionchus species.</title>
        <authorList>
            <person name="Yoshida K."/>
            <person name="Sommer R.J."/>
        </authorList>
    </citation>
    <scope>NUCLEOTIDE SEQUENCE</scope>
    <source>
        <strain evidence="2">RS0144</strain>
    </source>
</reference>
<organism evidence="2 3">
    <name type="scientific">Pristionchus entomophagus</name>
    <dbReference type="NCBI Taxonomy" id="358040"/>
    <lineage>
        <taxon>Eukaryota</taxon>
        <taxon>Metazoa</taxon>
        <taxon>Ecdysozoa</taxon>
        <taxon>Nematoda</taxon>
        <taxon>Chromadorea</taxon>
        <taxon>Rhabditida</taxon>
        <taxon>Rhabditina</taxon>
        <taxon>Diplogasteromorpha</taxon>
        <taxon>Diplogasteroidea</taxon>
        <taxon>Neodiplogasteridae</taxon>
        <taxon>Pristionchus</taxon>
    </lineage>
</organism>
<evidence type="ECO:0000313" key="3">
    <source>
        <dbReference type="Proteomes" id="UP001432027"/>
    </source>
</evidence>
<keyword evidence="3" id="KW-1185">Reference proteome</keyword>
<protein>
    <recommendedName>
        <fullName evidence="4">Ion channel</fullName>
    </recommendedName>
</protein>
<comment type="similarity">
    <text evidence="1">Belongs to the arthropod CHH/MIH/GIH/VIH hormone family.</text>
</comment>
<evidence type="ECO:0000256" key="1">
    <source>
        <dbReference type="ARBA" id="ARBA00005447"/>
    </source>
</evidence>
<evidence type="ECO:0008006" key="4">
    <source>
        <dbReference type="Google" id="ProtNLM"/>
    </source>
</evidence>
<comment type="caution">
    <text evidence="2">The sequence shown here is derived from an EMBL/GenBank/DDBJ whole genome shotgun (WGS) entry which is preliminary data.</text>
</comment>
<dbReference type="InterPro" id="IPR031098">
    <property type="entry name" value="Crust_neurohorm"/>
</dbReference>
<dbReference type="SUPFAM" id="SSF81778">
    <property type="entry name" value="Crustacean CHH/MIH/GIH neurohormone"/>
    <property type="match status" value="1"/>
</dbReference>
<sequence length="143" mass="16014">SYTQFVSLSMQSCPPFLLIIIAAAAATAAAKHLPIYDRQLFMRSKTASPDQSPMRTCVDKTDKVQELARLAAAVCLNCHELNSHRNPNYNFECSADCYQNDTFRNCLNAFMGEGKSRPHKRSGTGLSPRNVRLLETFFVPGYF</sequence>
<dbReference type="EMBL" id="BTSX01000006">
    <property type="protein sequence ID" value="GMT06746.1"/>
    <property type="molecule type" value="Genomic_DNA"/>
</dbReference>
<proteinExistence type="inferred from homology"/>
<dbReference type="GO" id="GO:0007623">
    <property type="term" value="P:circadian rhythm"/>
    <property type="evidence" value="ECO:0007669"/>
    <property type="project" value="TreeGrafter"/>
</dbReference>
<evidence type="ECO:0000313" key="2">
    <source>
        <dbReference type="EMBL" id="GMT06746.1"/>
    </source>
</evidence>
<dbReference type="Pfam" id="PF01147">
    <property type="entry name" value="Crust_neurohorm"/>
    <property type="match status" value="1"/>
</dbReference>
<name>A0AAV5UI51_9BILA</name>
<gene>
    <name evidence="2" type="ORF">PENTCL1PPCAC_28920</name>
</gene>
<dbReference type="PANTHER" id="PTHR35981">
    <property type="entry name" value="ION TRANSPORT PEPTIDE, ISOFORM C"/>
    <property type="match status" value="1"/>
</dbReference>
<accession>A0AAV5UI51</accession>
<feature type="non-terminal residue" evidence="2">
    <location>
        <position position="1"/>
    </location>
</feature>
<dbReference type="InterPro" id="IPR035957">
    <property type="entry name" value="Crust_neurohorm_sf"/>
</dbReference>
<dbReference type="Proteomes" id="UP001432027">
    <property type="component" value="Unassembled WGS sequence"/>
</dbReference>
<dbReference type="Gene3D" id="1.10.2010.10">
    <property type="entry name" value="Crustacean CHH/MIH/GIH neurohormone"/>
    <property type="match status" value="1"/>
</dbReference>
<dbReference type="PANTHER" id="PTHR35981:SF2">
    <property type="entry name" value="ION TRANSPORT PEPTIDE, ISOFORM C"/>
    <property type="match status" value="1"/>
</dbReference>
<dbReference type="AlphaFoldDB" id="A0AAV5UI51"/>